<sequence>MDGKHIEVETLLRKTSGSYDWEKSWLDFLAEWYNVQDFIEVQTSGSTGAPKTIRLNKTFVAASARRTIRFFNLKENDRVLHCLPSNYIAGKLMIVRALIGKLDLHVVDPSTDFSFLTQESFKFAAMVPNQVGKLLEFVRQPADWNPDFAGTPFGRLEFLLLGGSAIPQNLVKKLQAISTACYSSYAMTETATHIALRKLNGPGASEFYHCLDDIEVELSKAGCLRIKVPGLEKPLQTNDLAELQDKKTFQVLGRADNVIISGGIKFSPEQLEKKLEPYIKQPFMISWLPHEMLGQQLILLVEGNQSAETNQQLQHIFQQQLDKFERPRKIRFISKLPRTLNGKIDRKSVNPS</sequence>
<dbReference type="Pfam" id="PF00501">
    <property type="entry name" value="AMP-binding"/>
    <property type="match status" value="1"/>
</dbReference>
<protein>
    <recommendedName>
        <fullName evidence="1">AMP-dependent synthetase/ligase domain-containing protein</fullName>
    </recommendedName>
</protein>
<dbReference type="GO" id="GO:0006631">
    <property type="term" value="P:fatty acid metabolic process"/>
    <property type="evidence" value="ECO:0007669"/>
    <property type="project" value="TreeGrafter"/>
</dbReference>
<evidence type="ECO:0000313" key="2">
    <source>
        <dbReference type="EMBL" id="KOH44999.1"/>
    </source>
</evidence>
<keyword evidence="3" id="KW-1185">Reference proteome</keyword>
<dbReference type="Gene3D" id="3.30.300.30">
    <property type="match status" value="1"/>
</dbReference>
<dbReference type="STRING" id="1409788.NC99_21240"/>
<reference evidence="3" key="1">
    <citation type="submission" date="2015-07" db="EMBL/GenBank/DDBJ databases">
        <title>Genome sequencing of Sunxiuqinia dokdonensis strain SK.</title>
        <authorList>
            <person name="Ahn S."/>
            <person name="Kim B.-C."/>
        </authorList>
    </citation>
    <scope>NUCLEOTIDE SEQUENCE [LARGE SCALE GENOMIC DNA]</scope>
    <source>
        <strain evidence="3">SK</strain>
    </source>
</reference>
<evidence type="ECO:0000313" key="3">
    <source>
        <dbReference type="Proteomes" id="UP000036958"/>
    </source>
</evidence>
<dbReference type="InterPro" id="IPR045851">
    <property type="entry name" value="AMP-bd_C_sf"/>
</dbReference>
<comment type="caution">
    <text evidence="2">The sequence shown here is derived from an EMBL/GenBank/DDBJ whole genome shotgun (WGS) entry which is preliminary data.</text>
</comment>
<gene>
    <name evidence="2" type="ORF">NC99_21240</name>
</gene>
<dbReference type="Gene3D" id="3.40.50.12780">
    <property type="entry name" value="N-terminal domain of ligase-like"/>
    <property type="match status" value="1"/>
</dbReference>
<evidence type="ECO:0000259" key="1">
    <source>
        <dbReference type="Pfam" id="PF00501"/>
    </source>
</evidence>
<dbReference type="SUPFAM" id="SSF56801">
    <property type="entry name" value="Acetyl-CoA synthetase-like"/>
    <property type="match status" value="1"/>
</dbReference>
<feature type="domain" description="AMP-dependent synthetase/ligase" evidence="1">
    <location>
        <begin position="43"/>
        <end position="198"/>
    </location>
</feature>
<dbReference type="GO" id="GO:0031956">
    <property type="term" value="F:medium-chain fatty acid-CoA ligase activity"/>
    <property type="evidence" value="ECO:0007669"/>
    <property type="project" value="TreeGrafter"/>
</dbReference>
<dbReference type="Proteomes" id="UP000036958">
    <property type="component" value="Unassembled WGS sequence"/>
</dbReference>
<proteinExistence type="predicted"/>
<accession>A0A0L8V978</accession>
<dbReference type="PANTHER" id="PTHR43201">
    <property type="entry name" value="ACYL-COA SYNTHETASE"/>
    <property type="match status" value="1"/>
</dbReference>
<dbReference type="InterPro" id="IPR042099">
    <property type="entry name" value="ANL_N_sf"/>
</dbReference>
<dbReference type="InterPro" id="IPR000873">
    <property type="entry name" value="AMP-dep_synth/lig_dom"/>
</dbReference>
<dbReference type="AlphaFoldDB" id="A0A0L8V978"/>
<name>A0A0L8V978_9BACT</name>
<organism evidence="2 3">
    <name type="scientific">Sunxiuqinia dokdonensis</name>
    <dbReference type="NCBI Taxonomy" id="1409788"/>
    <lineage>
        <taxon>Bacteria</taxon>
        <taxon>Pseudomonadati</taxon>
        <taxon>Bacteroidota</taxon>
        <taxon>Bacteroidia</taxon>
        <taxon>Marinilabiliales</taxon>
        <taxon>Prolixibacteraceae</taxon>
        <taxon>Sunxiuqinia</taxon>
    </lineage>
</organism>
<dbReference type="PANTHER" id="PTHR43201:SF32">
    <property type="entry name" value="2-SUCCINYLBENZOATE--COA LIGASE, CHLOROPLASTIC_PEROXISOMAL"/>
    <property type="match status" value="1"/>
</dbReference>
<dbReference type="EMBL" id="LGIA01000149">
    <property type="protein sequence ID" value="KOH44999.1"/>
    <property type="molecule type" value="Genomic_DNA"/>
</dbReference>